<proteinExistence type="predicted"/>
<dbReference type="Proteomes" id="UP001344888">
    <property type="component" value="Unassembled WGS sequence"/>
</dbReference>
<gene>
    <name evidence="1" type="ORF">P9B03_04015</name>
</gene>
<evidence type="ECO:0000313" key="1">
    <source>
        <dbReference type="EMBL" id="MEC1177640.1"/>
    </source>
</evidence>
<comment type="caution">
    <text evidence="1">The sequence shown here is derived from an EMBL/GenBank/DDBJ whole genome shotgun (WGS) entry which is preliminary data.</text>
</comment>
<dbReference type="EMBL" id="JARSFG010000005">
    <property type="protein sequence ID" value="MEC1177640.1"/>
    <property type="molecule type" value="Genomic_DNA"/>
</dbReference>
<evidence type="ECO:0000313" key="2">
    <source>
        <dbReference type="Proteomes" id="UP001344888"/>
    </source>
</evidence>
<organism evidence="1 2">
    <name type="scientific">Metasolibacillus meyeri</name>
    <dbReference type="NCBI Taxonomy" id="1071052"/>
    <lineage>
        <taxon>Bacteria</taxon>
        <taxon>Bacillati</taxon>
        <taxon>Bacillota</taxon>
        <taxon>Bacilli</taxon>
        <taxon>Bacillales</taxon>
        <taxon>Caryophanaceae</taxon>
        <taxon>Metasolibacillus</taxon>
    </lineage>
</organism>
<reference evidence="1 2" key="1">
    <citation type="submission" date="2023-03" db="EMBL/GenBank/DDBJ databases">
        <title>Bacillus Genome Sequencing.</title>
        <authorList>
            <person name="Dunlap C."/>
        </authorList>
    </citation>
    <scope>NUCLEOTIDE SEQUENCE [LARGE SCALE GENOMIC DNA]</scope>
    <source>
        <strain evidence="1 2">B-59205</strain>
    </source>
</reference>
<dbReference type="AlphaFoldDB" id="A0AAW9NT55"/>
<accession>A0AAW9NT55</accession>
<dbReference type="RefSeq" id="WP_326122072.1">
    <property type="nucleotide sequence ID" value="NZ_JARSFG010000005.1"/>
</dbReference>
<protein>
    <submittedName>
        <fullName evidence="1">Uncharacterized protein</fullName>
    </submittedName>
</protein>
<name>A0AAW9NT55_9BACL</name>
<sequence length="47" mass="5514">MTNETSDHLYLCSEDIEDVQIVWDEWGYKQISVILKNGKMYTVESDS</sequence>
<keyword evidence="2" id="KW-1185">Reference proteome</keyword>